<proteinExistence type="predicted"/>
<gene>
    <name evidence="1" type="ORF">C451_04181</name>
</gene>
<sequence length="138" mass="15780">MITCYLELAFQCPRVKQWTCHRNGNEFEITQRVYAQGLAGMCEDRDAVVVSSEAKAQRRAHDLNRYCHDSGLPPLEIHTLPFIIAEDGTRISSTRIRNGEIDVHGRLLDSSGLARCRWMPGKDALQDWRRWRAIRAGA</sequence>
<keyword evidence="1" id="KW-0548">Nucleotidyltransferase</keyword>
<dbReference type="eggNOG" id="arCOG01223">
    <property type="taxonomic scope" value="Archaea"/>
</dbReference>
<reference evidence="1 2" key="1">
    <citation type="journal article" date="2014" name="PLoS Genet.">
        <title>Phylogenetically driven sequencing of extremely halophilic archaea reveals strategies for static and dynamic osmo-response.</title>
        <authorList>
            <person name="Becker E.A."/>
            <person name="Seitzer P.M."/>
            <person name="Tritt A."/>
            <person name="Larsen D."/>
            <person name="Krusor M."/>
            <person name="Yao A.I."/>
            <person name="Wu D."/>
            <person name="Madern D."/>
            <person name="Eisen J.A."/>
            <person name="Darling A.E."/>
            <person name="Facciotti M.T."/>
        </authorList>
    </citation>
    <scope>NUCLEOTIDE SEQUENCE [LARGE SCALE GENOMIC DNA]</scope>
    <source>
        <strain evidence="1 2">JCM 13552</strain>
    </source>
</reference>
<keyword evidence="2" id="KW-1185">Reference proteome</keyword>
<dbReference type="Proteomes" id="UP000011680">
    <property type="component" value="Unassembled WGS sequence"/>
</dbReference>
<dbReference type="EMBL" id="AOMF01000093">
    <property type="protein sequence ID" value="EMA56094.1"/>
    <property type="molecule type" value="Genomic_DNA"/>
</dbReference>
<dbReference type="STRING" id="1227457.C451_04181"/>
<organism evidence="1 2">
    <name type="scientific">Halococcus thailandensis JCM 13552</name>
    <dbReference type="NCBI Taxonomy" id="1227457"/>
    <lineage>
        <taxon>Archaea</taxon>
        <taxon>Methanobacteriati</taxon>
        <taxon>Methanobacteriota</taxon>
        <taxon>Stenosarchaea group</taxon>
        <taxon>Halobacteria</taxon>
        <taxon>Halobacteriales</taxon>
        <taxon>Halococcaceae</taxon>
        <taxon>Halococcus</taxon>
    </lineage>
</organism>
<dbReference type="InterPro" id="IPR014729">
    <property type="entry name" value="Rossmann-like_a/b/a_fold"/>
</dbReference>
<evidence type="ECO:0000313" key="2">
    <source>
        <dbReference type="Proteomes" id="UP000011680"/>
    </source>
</evidence>
<dbReference type="PATRIC" id="fig|1227457.3.peg.754"/>
<name>M0NG77_9EURY</name>
<dbReference type="GO" id="GO:0016779">
    <property type="term" value="F:nucleotidyltransferase activity"/>
    <property type="evidence" value="ECO:0007669"/>
    <property type="project" value="UniProtKB-KW"/>
</dbReference>
<protein>
    <submittedName>
        <fullName evidence="1">Phosphopantetheine adenylyltransferase</fullName>
    </submittedName>
</protein>
<evidence type="ECO:0000313" key="1">
    <source>
        <dbReference type="EMBL" id="EMA56094.1"/>
    </source>
</evidence>
<comment type="caution">
    <text evidence="1">The sequence shown here is derived from an EMBL/GenBank/DDBJ whole genome shotgun (WGS) entry which is preliminary data.</text>
</comment>
<accession>M0NG77</accession>
<dbReference type="AlphaFoldDB" id="M0NG77"/>
<keyword evidence="1" id="KW-0808">Transferase</keyword>
<dbReference type="Gene3D" id="3.40.50.620">
    <property type="entry name" value="HUPs"/>
    <property type="match status" value="1"/>
</dbReference>